<accession>A0A6J5LMG9</accession>
<gene>
    <name evidence="1" type="ORF">UFOVP291_13</name>
</gene>
<sequence>MPEVPHDATVALRLELGRMTDKANALEAALRKEVAAIIRDALFDNSRIIAENYRLKAEVERLTKDVAYYEMRHKELVADKRRLADQLEDESEDRS</sequence>
<organism evidence="1">
    <name type="scientific">uncultured Caudovirales phage</name>
    <dbReference type="NCBI Taxonomy" id="2100421"/>
    <lineage>
        <taxon>Viruses</taxon>
        <taxon>Duplodnaviria</taxon>
        <taxon>Heunggongvirae</taxon>
        <taxon>Uroviricota</taxon>
        <taxon>Caudoviricetes</taxon>
        <taxon>Peduoviridae</taxon>
        <taxon>Maltschvirus</taxon>
        <taxon>Maltschvirus maltsch</taxon>
    </lineage>
</organism>
<reference evidence="1" key="1">
    <citation type="submission" date="2020-04" db="EMBL/GenBank/DDBJ databases">
        <authorList>
            <person name="Chiriac C."/>
            <person name="Salcher M."/>
            <person name="Ghai R."/>
            <person name="Kavagutti S V."/>
        </authorList>
    </citation>
    <scope>NUCLEOTIDE SEQUENCE</scope>
</reference>
<name>A0A6J5LMG9_9CAUD</name>
<dbReference type="EMBL" id="LR796301">
    <property type="protein sequence ID" value="CAB4135441.1"/>
    <property type="molecule type" value="Genomic_DNA"/>
</dbReference>
<proteinExistence type="predicted"/>
<evidence type="ECO:0000313" key="1">
    <source>
        <dbReference type="EMBL" id="CAB4135441.1"/>
    </source>
</evidence>
<protein>
    <submittedName>
        <fullName evidence="1">Uncharacterized protein</fullName>
    </submittedName>
</protein>